<gene>
    <name evidence="2" type="ORF">AQ619_15450</name>
</gene>
<keyword evidence="1" id="KW-1133">Transmembrane helix</keyword>
<dbReference type="Proteomes" id="UP000056905">
    <property type="component" value="Chromosome"/>
</dbReference>
<keyword evidence="1" id="KW-0812">Transmembrane</keyword>
<evidence type="ECO:0000313" key="2">
    <source>
        <dbReference type="EMBL" id="ALL14634.1"/>
    </source>
</evidence>
<evidence type="ECO:0000256" key="1">
    <source>
        <dbReference type="SAM" id="Phobius"/>
    </source>
</evidence>
<protein>
    <recommendedName>
        <fullName evidence="4">Permease</fullName>
    </recommendedName>
</protein>
<keyword evidence="1" id="KW-0472">Membrane</keyword>
<dbReference type="AlphaFoldDB" id="A0A0N7JHX8"/>
<name>A0A0N7JHX8_9CAUL</name>
<feature type="transmembrane region" description="Helical" evidence="1">
    <location>
        <begin position="187"/>
        <end position="208"/>
    </location>
</feature>
<feature type="transmembrane region" description="Helical" evidence="1">
    <location>
        <begin position="164"/>
        <end position="181"/>
    </location>
</feature>
<evidence type="ECO:0000313" key="3">
    <source>
        <dbReference type="Proteomes" id="UP000056905"/>
    </source>
</evidence>
<keyword evidence="3" id="KW-1185">Reference proteome</keyword>
<dbReference type="RefSeq" id="WP_062149630.1">
    <property type="nucleotide sequence ID" value="NZ_CP013002.1"/>
</dbReference>
<organism evidence="2 3">
    <name type="scientific">Caulobacter henricii</name>
    <dbReference type="NCBI Taxonomy" id="69395"/>
    <lineage>
        <taxon>Bacteria</taxon>
        <taxon>Pseudomonadati</taxon>
        <taxon>Pseudomonadota</taxon>
        <taxon>Alphaproteobacteria</taxon>
        <taxon>Caulobacterales</taxon>
        <taxon>Caulobacteraceae</taxon>
        <taxon>Caulobacter</taxon>
    </lineage>
</organism>
<dbReference type="KEGG" id="chq:AQ619_15450"/>
<evidence type="ECO:0008006" key="4">
    <source>
        <dbReference type="Google" id="ProtNLM"/>
    </source>
</evidence>
<dbReference type="OrthoDB" id="327431at2"/>
<accession>A0A0N7JHX8</accession>
<feature type="transmembrane region" description="Helical" evidence="1">
    <location>
        <begin position="67"/>
        <end position="86"/>
    </location>
</feature>
<proteinExistence type="predicted"/>
<sequence length="216" mass="22927">MFVGHYAAALAAKAVAPKAPLWTCVLASQLIDVGWSALIMTGVERVSIDPTLSGSALVLEHMPYTHSLPGAALWAVAAAVLAGWVLKLPRWTAVVVGLTVLSHWGLDFLVHRPDLALWFGGPKVGLGWWNYPVPEQALEMGLLAMAGAAWAWRRGLEGRAWWPAPLFLGLLLAVQLIALASPPGGGALQLGLTALAVYLVVTLIARFVEPPLKPAV</sequence>
<dbReference type="STRING" id="69395.AQ619_15450"/>
<dbReference type="EMBL" id="CP013002">
    <property type="protein sequence ID" value="ALL14634.1"/>
    <property type="molecule type" value="Genomic_DNA"/>
</dbReference>
<reference evidence="2 3" key="1">
    <citation type="submission" date="2015-10" db="EMBL/GenBank/DDBJ databases">
        <title>Conservation of the essential genome among Caulobacter and Brevundimonas species.</title>
        <authorList>
            <person name="Scott D."/>
            <person name="Ely B."/>
        </authorList>
    </citation>
    <scope>NUCLEOTIDE SEQUENCE [LARGE SCALE GENOMIC DNA]</scope>
    <source>
        <strain evidence="2 3">CB4</strain>
    </source>
</reference>